<dbReference type="PANTHER" id="PTHR10587:SF133">
    <property type="entry name" value="CHITIN DEACETYLASE 1-RELATED"/>
    <property type="match status" value="1"/>
</dbReference>
<gene>
    <name evidence="5" type="ORF">MW871_09845</name>
</gene>
<dbReference type="InterPro" id="IPR011330">
    <property type="entry name" value="Glyco_hydro/deAcase_b/a-brl"/>
</dbReference>
<dbReference type="GO" id="GO:0016020">
    <property type="term" value="C:membrane"/>
    <property type="evidence" value="ECO:0007669"/>
    <property type="project" value="TreeGrafter"/>
</dbReference>
<protein>
    <submittedName>
        <fullName evidence="5">Polysaccharide deacetylase family protein</fullName>
    </submittedName>
</protein>
<dbReference type="Gene3D" id="3.20.20.370">
    <property type="entry name" value="Glycoside hydrolase/deacetylase"/>
    <property type="match status" value="1"/>
</dbReference>
<proteinExistence type="predicted"/>
<keyword evidence="6" id="KW-1185">Reference proteome</keyword>
<dbReference type="GO" id="GO:0046872">
    <property type="term" value="F:metal ion binding"/>
    <property type="evidence" value="ECO:0007669"/>
    <property type="project" value="UniProtKB-KW"/>
</dbReference>
<feature type="domain" description="NodB homology" evidence="4">
    <location>
        <begin position="28"/>
        <end position="213"/>
    </location>
</feature>
<dbReference type="GO" id="GO:0016810">
    <property type="term" value="F:hydrolase activity, acting on carbon-nitrogen (but not peptide) bonds"/>
    <property type="evidence" value="ECO:0007669"/>
    <property type="project" value="InterPro"/>
</dbReference>
<dbReference type="Proteomes" id="UP001139260">
    <property type="component" value="Unassembled WGS sequence"/>
</dbReference>
<evidence type="ECO:0000313" key="6">
    <source>
        <dbReference type="Proteomes" id="UP001139260"/>
    </source>
</evidence>
<dbReference type="InterPro" id="IPR050248">
    <property type="entry name" value="Polysacc_deacetylase_ArnD"/>
</dbReference>
<keyword evidence="1" id="KW-0479">Metal-binding</keyword>
<dbReference type="EMBL" id="JALNUB010000005">
    <property type="protein sequence ID" value="MCK8142191.1"/>
    <property type="molecule type" value="Genomic_DNA"/>
</dbReference>
<accession>A0A9X1XT79</accession>
<keyword evidence="2" id="KW-0378">Hydrolase</keyword>
<dbReference type="PROSITE" id="PS51677">
    <property type="entry name" value="NODB"/>
    <property type="match status" value="1"/>
</dbReference>
<keyword evidence="3" id="KW-0175">Coiled coil</keyword>
<name>A0A9X1XT79_9FLAO</name>
<sequence length="215" mass="25001">MKLYWIKTHWIIKKLFSGFIWDKTNIKNTVYLTFDDGPIPEVTLWVLETLKEYNAKATFFCIGDNIDKNPAVFKKIEDDGHAIGNHTYNHLNGWKTKNKTYLDNIKKCEEKLQHSLKEKNNLQSKLFRPPYGKLKIAQSRAIRQLGYKIIMWDILSADFDPSIPKEKCLENVLTNIKSGSIIVFHDSIKASNNLEYALPKTLEYLKQNNFTCGIL</sequence>
<reference evidence="5" key="1">
    <citation type="submission" date="2022-04" db="EMBL/GenBank/DDBJ databases">
        <title>Flavobacterium pygoscelis sp. nov. isolated from Chinstrap chick (Pygoscelis antarcticus).</title>
        <authorList>
            <person name="Irgang R."/>
            <person name="Poblete-Morales M."/>
            <person name="Avendano-Herrera R."/>
        </authorList>
    </citation>
    <scope>NUCLEOTIDE SEQUENCE</scope>
    <source>
        <strain evidence="5">I-SCBP12n</strain>
    </source>
</reference>
<evidence type="ECO:0000256" key="3">
    <source>
        <dbReference type="SAM" id="Coils"/>
    </source>
</evidence>
<dbReference type="Pfam" id="PF01522">
    <property type="entry name" value="Polysacc_deac_1"/>
    <property type="match status" value="1"/>
</dbReference>
<dbReference type="CDD" id="cd10917">
    <property type="entry name" value="CE4_NodB_like_6s_7s"/>
    <property type="match status" value="1"/>
</dbReference>
<organism evidence="5 6">
    <name type="scientific">Flavobacterium pygoscelis</name>
    <dbReference type="NCBI Taxonomy" id="2893176"/>
    <lineage>
        <taxon>Bacteria</taxon>
        <taxon>Pseudomonadati</taxon>
        <taxon>Bacteroidota</taxon>
        <taxon>Flavobacteriia</taxon>
        <taxon>Flavobacteriales</taxon>
        <taxon>Flavobacteriaceae</taxon>
        <taxon>Flavobacterium</taxon>
    </lineage>
</organism>
<dbReference type="InterPro" id="IPR002509">
    <property type="entry name" value="NODB_dom"/>
</dbReference>
<evidence type="ECO:0000259" key="4">
    <source>
        <dbReference type="PROSITE" id="PS51677"/>
    </source>
</evidence>
<evidence type="ECO:0000313" key="5">
    <source>
        <dbReference type="EMBL" id="MCK8142191.1"/>
    </source>
</evidence>
<feature type="coiled-coil region" evidence="3">
    <location>
        <begin position="98"/>
        <end position="125"/>
    </location>
</feature>
<evidence type="ECO:0000256" key="1">
    <source>
        <dbReference type="ARBA" id="ARBA00022723"/>
    </source>
</evidence>
<dbReference type="SUPFAM" id="SSF88713">
    <property type="entry name" value="Glycoside hydrolase/deacetylase"/>
    <property type="match status" value="1"/>
</dbReference>
<comment type="caution">
    <text evidence="5">The sequence shown here is derived from an EMBL/GenBank/DDBJ whole genome shotgun (WGS) entry which is preliminary data.</text>
</comment>
<dbReference type="GO" id="GO:0005975">
    <property type="term" value="P:carbohydrate metabolic process"/>
    <property type="evidence" value="ECO:0007669"/>
    <property type="project" value="InterPro"/>
</dbReference>
<dbReference type="RefSeq" id="WP_248428389.1">
    <property type="nucleotide sequence ID" value="NZ_JALNUB010000005.1"/>
</dbReference>
<dbReference type="PANTHER" id="PTHR10587">
    <property type="entry name" value="GLYCOSYL TRANSFERASE-RELATED"/>
    <property type="match status" value="1"/>
</dbReference>
<evidence type="ECO:0000256" key="2">
    <source>
        <dbReference type="ARBA" id="ARBA00022801"/>
    </source>
</evidence>
<dbReference type="AlphaFoldDB" id="A0A9X1XT79"/>